<reference evidence="5 6" key="1">
    <citation type="submission" date="2024-02" db="EMBL/GenBank/DDBJ databases">
        <authorList>
            <person name="Chen Y."/>
            <person name="Shah S."/>
            <person name="Dougan E. K."/>
            <person name="Thang M."/>
            <person name="Chan C."/>
        </authorList>
    </citation>
    <scope>NUCLEOTIDE SEQUENCE [LARGE SCALE GENOMIC DNA]</scope>
</reference>
<dbReference type="PROSITE" id="PS51679">
    <property type="entry name" value="SAM_MT_C5"/>
    <property type="match status" value="1"/>
</dbReference>
<sequence length="1114" mass="123910">MKSLDQQFFQEAEAISLFRDERNGRVAVRYRAVSANLEVRSGFLGQERFAGTGGRNLTTATTNIMQRACSRFANAPGSKRGGFLKQDLYEHFRAKVTTITTDSAADEVLASELMRSTVTRIEKITPNLRFVLRDKAHASRRVTSRPWQCDDFLKETLTRMAGGKGSVARLVQHSPEIKRIFVEYCKETASVAATVTNFRAAQHRFESYSKPLGRSCLHLHACVKTCLYLMRARNDQAATHAKAWLLWLSDEHAIQAAMLADAADCSMQLTRSMDVEDLDPASISAELIVYRKQIRALFVDGECFNRFGYTKTMLDMLSEPCVYQVGRATCCIGSATGVPQQTQMSCLKRMQAWVALAEATLAAEFPCWELMQAFGCFDLRGRLPNTEECLSRIARSCSLDEKLLIAQFQDVHPRAQMEFKETSRKAGDNQAAWAAIIAKLSSRKRARDAHPVDVLRQALVHYLVFGGSTSGVEQGFSKAAWAVHSRRHQAKASTEDLAVKVTLDNRCYDERALLPLARKCWSVCYGAPRVHDVHRIDKGVTKLLQDEDGAHGKSEAAFIRKRRKAAASAGANQSLDSEVNTQELDIVWTEKHDAEKLFLRKKMKCRRVQAFAEKSLLDDEITPELLADRVACAQKLEKNEADRVTKKLRTQAKMGCCSSDALAFLGGGCVYMAVTAMAAPALADLQLAIARHGLRVTTAPKDAVAIVCDRPGRLADKRLRLLSALLGWYEMSPTCFTGDGNGARYQRGVAYVVVASDEKDDPSLQGLKHTYCVDELIEQLRHVDLPRDFSGLDSAWIALQRLKVPAQLQFCSDIDPDCKNLLLTLHKPARFHDNVATRSPDDEAACDCYVFTPPCQSFSVQGKRRGLKDPRAAAMKGSFQYIKRKHPRVVLFENVKGITHKAFRPVLNGMRAALKKLGYVVWMKVLDSSNFRVAQVRRRLFVVGILRTSYRRRFKWPAGQGKKRLACVLDPLSPTDKAGRLPKGARPAKLARIAYCKAWKAGVDARKVPVAVDVGCSESYLTYGIDVARTLCRGRAPSGGFWISTRGRHLTTNEMIRLNGTRIAELTGWEAAVSSGSLRKMLGNSVPVPLIGEVMQMALYSAGLLSKTQPFPCD</sequence>
<comment type="similarity">
    <text evidence="4">Belongs to the class I-like SAM-binding methyltransferase superfamily. C5-methyltransferase family.</text>
</comment>
<dbReference type="PANTHER" id="PTHR46098:SF1">
    <property type="entry name" value="TRNA (CYTOSINE(38)-C(5))-METHYLTRANSFERASE"/>
    <property type="match status" value="1"/>
</dbReference>
<comment type="caution">
    <text evidence="5">The sequence shown here is derived from an EMBL/GenBank/DDBJ whole genome shotgun (WGS) entry which is preliminary data.</text>
</comment>
<protein>
    <submittedName>
        <fullName evidence="5">Modification methylase SPRI (M.SPRI) (Cytosine-specific methyltransferase SPRI)</fullName>
    </submittedName>
</protein>
<dbReference type="NCBIfam" id="TIGR00675">
    <property type="entry name" value="dcm"/>
    <property type="match status" value="1"/>
</dbReference>
<proteinExistence type="inferred from homology"/>
<keyword evidence="2 4" id="KW-0808">Transferase</keyword>
<dbReference type="SUPFAM" id="SSF53335">
    <property type="entry name" value="S-adenosyl-L-methionine-dependent methyltransferases"/>
    <property type="match status" value="1"/>
</dbReference>
<dbReference type="GO" id="GO:0032259">
    <property type="term" value="P:methylation"/>
    <property type="evidence" value="ECO:0007669"/>
    <property type="project" value="UniProtKB-KW"/>
</dbReference>
<dbReference type="Pfam" id="PF00145">
    <property type="entry name" value="DNA_methylase"/>
    <property type="match status" value="1"/>
</dbReference>
<gene>
    <name evidence="5" type="ORF">SCF082_LOCUS3938</name>
</gene>
<evidence type="ECO:0000313" key="6">
    <source>
        <dbReference type="Proteomes" id="UP001642464"/>
    </source>
</evidence>
<dbReference type="InterPro" id="IPR050750">
    <property type="entry name" value="C5-MTase"/>
</dbReference>
<keyword evidence="3 4" id="KW-0949">S-adenosyl-L-methionine</keyword>
<dbReference type="InterPro" id="IPR001525">
    <property type="entry name" value="C5_MeTfrase"/>
</dbReference>
<evidence type="ECO:0000256" key="2">
    <source>
        <dbReference type="ARBA" id="ARBA00022679"/>
    </source>
</evidence>
<dbReference type="PANTHER" id="PTHR46098">
    <property type="entry name" value="TRNA (CYTOSINE(38)-C(5))-METHYLTRANSFERASE"/>
    <property type="match status" value="1"/>
</dbReference>
<evidence type="ECO:0000256" key="1">
    <source>
        <dbReference type="ARBA" id="ARBA00022603"/>
    </source>
</evidence>
<dbReference type="Gene3D" id="3.40.50.150">
    <property type="entry name" value="Vaccinia Virus protein VP39"/>
    <property type="match status" value="1"/>
</dbReference>
<dbReference type="InterPro" id="IPR029063">
    <property type="entry name" value="SAM-dependent_MTases_sf"/>
</dbReference>
<keyword evidence="6" id="KW-1185">Reference proteome</keyword>
<keyword evidence="1 4" id="KW-0489">Methyltransferase</keyword>
<evidence type="ECO:0000256" key="3">
    <source>
        <dbReference type="ARBA" id="ARBA00022691"/>
    </source>
</evidence>
<dbReference type="EMBL" id="CAXAMM010002021">
    <property type="protein sequence ID" value="CAK8994409.1"/>
    <property type="molecule type" value="Genomic_DNA"/>
</dbReference>
<organism evidence="5 6">
    <name type="scientific">Durusdinium trenchii</name>
    <dbReference type="NCBI Taxonomy" id="1381693"/>
    <lineage>
        <taxon>Eukaryota</taxon>
        <taxon>Sar</taxon>
        <taxon>Alveolata</taxon>
        <taxon>Dinophyceae</taxon>
        <taxon>Suessiales</taxon>
        <taxon>Symbiodiniaceae</taxon>
        <taxon>Durusdinium</taxon>
    </lineage>
</organism>
<name>A0ABP0HW22_9DINO</name>
<feature type="active site" evidence="4">
    <location>
        <position position="855"/>
    </location>
</feature>
<dbReference type="GO" id="GO:0008168">
    <property type="term" value="F:methyltransferase activity"/>
    <property type="evidence" value="ECO:0007669"/>
    <property type="project" value="UniProtKB-KW"/>
</dbReference>
<evidence type="ECO:0000256" key="4">
    <source>
        <dbReference type="PROSITE-ProRule" id="PRU01016"/>
    </source>
</evidence>
<evidence type="ECO:0000313" key="5">
    <source>
        <dbReference type="EMBL" id="CAK8994409.1"/>
    </source>
</evidence>
<accession>A0ABP0HW22</accession>
<dbReference type="Proteomes" id="UP001642464">
    <property type="component" value="Unassembled WGS sequence"/>
</dbReference>